<evidence type="ECO:0000313" key="2">
    <source>
        <dbReference type="Proteomes" id="UP000289738"/>
    </source>
</evidence>
<dbReference type="InterPro" id="IPR002816">
    <property type="entry name" value="TraB/PrgY/GumN_fam"/>
</dbReference>
<organism evidence="1 2">
    <name type="scientific">Arachis hypogaea</name>
    <name type="common">Peanut</name>
    <dbReference type="NCBI Taxonomy" id="3818"/>
    <lineage>
        <taxon>Eukaryota</taxon>
        <taxon>Viridiplantae</taxon>
        <taxon>Streptophyta</taxon>
        <taxon>Embryophyta</taxon>
        <taxon>Tracheophyta</taxon>
        <taxon>Spermatophyta</taxon>
        <taxon>Magnoliopsida</taxon>
        <taxon>eudicotyledons</taxon>
        <taxon>Gunneridae</taxon>
        <taxon>Pentapetalae</taxon>
        <taxon>rosids</taxon>
        <taxon>fabids</taxon>
        <taxon>Fabales</taxon>
        <taxon>Fabaceae</taxon>
        <taxon>Papilionoideae</taxon>
        <taxon>50 kb inversion clade</taxon>
        <taxon>dalbergioids sensu lato</taxon>
        <taxon>Dalbergieae</taxon>
        <taxon>Pterocarpus clade</taxon>
        <taxon>Arachis</taxon>
    </lineage>
</organism>
<evidence type="ECO:0000313" key="1">
    <source>
        <dbReference type="EMBL" id="RYR59990.1"/>
    </source>
</evidence>
<dbReference type="Pfam" id="PF01963">
    <property type="entry name" value="TraB_PrgY_gumN"/>
    <property type="match status" value="1"/>
</dbReference>
<keyword evidence="2" id="KW-1185">Reference proteome</keyword>
<evidence type="ECO:0008006" key="3">
    <source>
        <dbReference type="Google" id="ProtNLM"/>
    </source>
</evidence>
<dbReference type="EMBL" id="SDMP01000004">
    <property type="protein sequence ID" value="RYR59990.1"/>
    <property type="molecule type" value="Genomic_DNA"/>
</dbReference>
<dbReference type="InterPro" id="IPR046345">
    <property type="entry name" value="TraB_PrgY-like"/>
</dbReference>
<accession>A0A445D9Y5</accession>
<dbReference type="Proteomes" id="UP000289738">
    <property type="component" value="Chromosome A04"/>
</dbReference>
<dbReference type="GO" id="GO:0005741">
    <property type="term" value="C:mitochondrial outer membrane"/>
    <property type="evidence" value="ECO:0007669"/>
    <property type="project" value="TreeGrafter"/>
</dbReference>
<dbReference type="PANTHER" id="PTHR21530:SF7">
    <property type="entry name" value="TRAB DOMAIN-CONTAINING PROTEIN"/>
    <property type="match status" value="1"/>
</dbReference>
<name>A0A445D9Y5_ARAHY</name>
<reference evidence="1 2" key="1">
    <citation type="submission" date="2019-01" db="EMBL/GenBank/DDBJ databases">
        <title>Sequencing of cultivated peanut Arachis hypogaea provides insights into genome evolution and oil improvement.</title>
        <authorList>
            <person name="Chen X."/>
        </authorList>
    </citation>
    <scope>NUCLEOTIDE SEQUENCE [LARGE SCALE GENOMIC DNA]</scope>
    <source>
        <strain evidence="2">cv. Fuhuasheng</strain>
        <tissue evidence="1">Leaves</tissue>
    </source>
</reference>
<dbReference type="CDD" id="cd14726">
    <property type="entry name" value="TraB_PrgY-like"/>
    <property type="match status" value="1"/>
</dbReference>
<comment type="caution">
    <text evidence="1">The sequence shown here is derived from an EMBL/GenBank/DDBJ whole genome shotgun (WGS) entry which is preliminary data.</text>
</comment>
<sequence length="313" mass="35245">MAPQLLTPPTRSRLARVTRCLLTRHRHHRRFSTNATTERSQKTKGASFSGNEIKLPAALRDKNVVQLKCESSSGFCNVFIVGTVYNSQRSREQVKRIIGHLKPQAVLLGLCQSGSAVLYPPIDTRPGKQPEVGPVSEFRVAFEEARKYGGKVYLGDRHEKITMGRVIRKITLLDFIKLCSLPFKDVPHLSKLLETFPIDRSSITQGFPKLRQVIEHMEGEGINQEIREFKVLTVLQETVLHERDQYMSHSLLEVAKRNNCVVAVVGKGHLPGIKKHWQQDISVAPLLQVPSSKHTIMKLCISVSVVMVGALRY</sequence>
<protein>
    <recommendedName>
        <fullName evidence="3">TraB domain-containing protein</fullName>
    </recommendedName>
</protein>
<dbReference type="STRING" id="3818.A0A445D9Y5"/>
<gene>
    <name evidence="1" type="ORF">Ahy_A04g017103</name>
</gene>
<proteinExistence type="predicted"/>
<dbReference type="AlphaFoldDB" id="A0A445D9Y5"/>
<dbReference type="PANTHER" id="PTHR21530">
    <property type="entry name" value="PHEROMONE SHUTDOWN PROTEIN"/>
    <property type="match status" value="1"/>
</dbReference>